<reference evidence="1" key="1">
    <citation type="submission" date="2023-08" db="EMBL/GenBank/DDBJ databases">
        <title>Black Yeasts Isolated from many extreme environments.</title>
        <authorList>
            <person name="Coleine C."/>
            <person name="Stajich J.E."/>
            <person name="Selbmann L."/>
        </authorList>
    </citation>
    <scope>NUCLEOTIDE SEQUENCE</scope>
    <source>
        <strain evidence="1">CCFEE 5810</strain>
    </source>
</reference>
<gene>
    <name evidence="1" type="ORF">LTR97_006802</name>
</gene>
<organism evidence="1 2">
    <name type="scientific">Elasticomyces elasticus</name>
    <dbReference type="NCBI Taxonomy" id="574655"/>
    <lineage>
        <taxon>Eukaryota</taxon>
        <taxon>Fungi</taxon>
        <taxon>Dikarya</taxon>
        <taxon>Ascomycota</taxon>
        <taxon>Pezizomycotina</taxon>
        <taxon>Dothideomycetes</taxon>
        <taxon>Dothideomycetidae</taxon>
        <taxon>Mycosphaerellales</taxon>
        <taxon>Teratosphaeriaceae</taxon>
        <taxon>Elasticomyces</taxon>
    </lineage>
</organism>
<proteinExistence type="predicted"/>
<evidence type="ECO:0000313" key="1">
    <source>
        <dbReference type="EMBL" id="KAK5697844.1"/>
    </source>
</evidence>
<sequence length="341" mass="38347">MLLLPPELRTDIYQLVLRGGCVEPVDLFAAISPGLSLSLTCRQVCLEARGLCRDAYPYTRYWSETHFVLHGVDAKESKPHTRHIPCPAETKIVHFTPQNLAQIRHLRFLTRARDLLVYDPRADIIARCSAKISELHSLDAMLSLERHAEGREWWCTEVDGVAQGPKASRLAVYVAAGNDVAMPDNPIRGGYCTVLFYDYSRSHWWADSGKERFNEVTVGEIEELMGVKLGVVGRETREVVSSQESEDWRALSWGVKVQRLCWKIGDVRAWSICLLCAPAPTARLKDNLTGIKVRISDSLPKLIGKFARAIEDFKLQYVTGENGIAEPSAIRTREPPKLAHN</sequence>
<evidence type="ECO:0000313" key="2">
    <source>
        <dbReference type="Proteomes" id="UP001310594"/>
    </source>
</evidence>
<dbReference type="EMBL" id="JAVRQU010000010">
    <property type="protein sequence ID" value="KAK5697844.1"/>
    <property type="molecule type" value="Genomic_DNA"/>
</dbReference>
<name>A0AAN8A095_9PEZI</name>
<comment type="caution">
    <text evidence="1">The sequence shown here is derived from an EMBL/GenBank/DDBJ whole genome shotgun (WGS) entry which is preliminary data.</text>
</comment>
<accession>A0AAN8A095</accession>
<protein>
    <submittedName>
        <fullName evidence="1">Uncharacterized protein</fullName>
    </submittedName>
</protein>
<dbReference type="Proteomes" id="UP001310594">
    <property type="component" value="Unassembled WGS sequence"/>
</dbReference>
<dbReference type="AlphaFoldDB" id="A0AAN8A095"/>